<evidence type="ECO:0000256" key="3">
    <source>
        <dbReference type="ARBA" id="ARBA00022801"/>
    </source>
</evidence>
<protein>
    <submittedName>
        <fullName evidence="5">Epoxide hydrolase family protein</fullName>
        <ecNumber evidence="5">3.-.-.-</ecNumber>
    </submittedName>
</protein>
<gene>
    <name evidence="5" type="ORF">ACFPBZ_18660</name>
</gene>
<dbReference type="PANTHER" id="PTHR21661:SF35">
    <property type="entry name" value="EPOXIDE HYDROLASE"/>
    <property type="match status" value="1"/>
</dbReference>
<evidence type="ECO:0000256" key="1">
    <source>
        <dbReference type="ARBA" id="ARBA00010088"/>
    </source>
</evidence>
<name>A0ABV9YR20_9PSEU</name>
<proteinExistence type="inferred from homology"/>
<dbReference type="RefSeq" id="WP_378037600.1">
    <property type="nucleotide sequence ID" value="NZ_JBHSIV010000021.1"/>
</dbReference>
<dbReference type="GO" id="GO:0016787">
    <property type="term" value="F:hydrolase activity"/>
    <property type="evidence" value="ECO:0007669"/>
    <property type="project" value="UniProtKB-KW"/>
</dbReference>
<dbReference type="InterPro" id="IPR000639">
    <property type="entry name" value="Epox_hydrolase-like"/>
</dbReference>
<dbReference type="Gene3D" id="3.40.50.1820">
    <property type="entry name" value="alpha/beta hydrolase"/>
    <property type="match status" value="1"/>
</dbReference>
<organism evidence="5 6">
    <name type="scientific">Actinomycetospora atypica</name>
    <dbReference type="NCBI Taxonomy" id="1290095"/>
    <lineage>
        <taxon>Bacteria</taxon>
        <taxon>Bacillati</taxon>
        <taxon>Actinomycetota</taxon>
        <taxon>Actinomycetes</taxon>
        <taxon>Pseudonocardiales</taxon>
        <taxon>Pseudonocardiaceae</taxon>
        <taxon>Actinomycetospora</taxon>
    </lineage>
</organism>
<dbReference type="InterPro" id="IPR029058">
    <property type="entry name" value="AB_hydrolase_fold"/>
</dbReference>
<reference evidence="6" key="1">
    <citation type="journal article" date="2019" name="Int. J. Syst. Evol. Microbiol.">
        <title>The Global Catalogue of Microorganisms (GCM) 10K type strain sequencing project: providing services to taxonomists for standard genome sequencing and annotation.</title>
        <authorList>
            <consortium name="The Broad Institute Genomics Platform"/>
            <consortium name="The Broad Institute Genome Sequencing Center for Infectious Disease"/>
            <person name="Wu L."/>
            <person name="Ma J."/>
        </authorList>
    </citation>
    <scope>NUCLEOTIDE SEQUENCE [LARGE SCALE GENOMIC DNA]</scope>
    <source>
        <strain evidence="6">CGMCC 4.7093</strain>
    </source>
</reference>
<dbReference type="EC" id="3.-.-.-" evidence="5"/>
<dbReference type="PRINTS" id="PR00412">
    <property type="entry name" value="EPOXHYDRLASE"/>
</dbReference>
<comment type="caution">
    <text evidence="5">The sequence shown here is derived from an EMBL/GenBank/DDBJ whole genome shotgun (WGS) entry which is preliminary data.</text>
</comment>
<evidence type="ECO:0000313" key="5">
    <source>
        <dbReference type="EMBL" id="MFC5064252.1"/>
    </source>
</evidence>
<evidence type="ECO:0000259" key="4">
    <source>
        <dbReference type="Pfam" id="PF06441"/>
    </source>
</evidence>
<dbReference type="PANTHER" id="PTHR21661">
    <property type="entry name" value="EPOXIDE HYDROLASE 1-RELATED"/>
    <property type="match status" value="1"/>
</dbReference>
<accession>A0ABV9YR20</accession>
<keyword evidence="2" id="KW-0058">Aromatic hydrocarbons catabolism</keyword>
<comment type="similarity">
    <text evidence="1">Belongs to the peptidase S33 family.</text>
</comment>
<dbReference type="Pfam" id="PF06441">
    <property type="entry name" value="EHN"/>
    <property type="match status" value="1"/>
</dbReference>
<dbReference type="InterPro" id="IPR016292">
    <property type="entry name" value="Epoxide_hydrolase"/>
</dbReference>
<dbReference type="InterPro" id="IPR010497">
    <property type="entry name" value="Epoxide_hydro_N"/>
</dbReference>
<evidence type="ECO:0000313" key="6">
    <source>
        <dbReference type="Proteomes" id="UP001595947"/>
    </source>
</evidence>
<sequence>METFRIDIPDHDLDELRRRLDTTRWPAEGPGRDWERGVPVRYLRELAEYWRTRFDWRAAERELNAWPQFLTEIDGTAIHFLHVRSPEPDARPLLLTHGWPGSVVEFLDVLGPLTDPRAHGGDPADAFHVVAPSLPGHGFSGAGARPGWGVEKVAAAWAELMAGLGYGAYLTGGGDWGSLISLELARTDPEHVRGAHVSMILATPSGEPEELAALDDLDGARLAAFGRFDAEGSGYMKIQSTRPDTVSYGMVDSPVGQLAWIVEKFQEWNVSAKVPEDVVSRDRLLANASIYWLTATGGSAAQMYYESAAHLGALFTPGLSLAPVQVPIAVAAFGDDPAAPIRALAERDHPSIVRWTELEDGGHFGAMERPDEYVADVRAFARQLAET</sequence>
<dbReference type="PIRSF" id="PIRSF001112">
    <property type="entry name" value="Epoxide_hydrolase"/>
    <property type="match status" value="1"/>
</dbReference>
<dbReference type="SUPFAM" id="SSF53474">
    <property type="entry name" value="alpha/beta-Hydrolases"/>
    <property type="match status" value="1"/>
</dbReference>
<keyword evidence="6" id="KW-1185">Reference proteome</keyword>
<feature type="domain" description="Epoxide hydrolase N-terminal" evidence="4">
    <location>
        <begin position="2"/>
        <end position="106"/>
    </location>
</feature>
<evidence type="ECO:0000256" key="2">
    <source>
        <dbReference type="ARBA" id="ARBA00022797"/>
    </source>
</evidence>
<dbReference type="EMBL" id="JBHSIV010000021">
    <property type="protein sequence ID" value="MFC5064252.1"/>
    <property type="molecule type" value="Genomic_DNA"/>
</dbReference>
<dbReference type="Proteomes" id="UP001595947">
    <property type="component" value="Unassembled WGS sequence"/>
</dbReference>
<keyword evidence="3 5" id="KW-0378">Hydrolase</keyword>